<comment type="caution">
    <text evidence="15">The sequence shown here is derived from an EMBL/GenBank/DDBJ whole genome shotgun (WGS) entry which is preliminary data.</text>
</comment>
<feature type="region of interest" description="Disordered" evidence="12">
    <location>
        <begin position="447"/>
        <end position="552"/>
    </location>
</feature>
<dbReference type="STRING" id="1754191.A0A1Y1VEG3"/>
<keyword evidence="6 11" id="KW-0156">Chromatin regulator</keyword>
<evidence type="ECO:0000256" key="3">
    <source>
        <dbReference type="ARBA" id="ARBA00007306"/>
    </source>
</evidence>
<evidence type="ECO:0000256" key="6">
    <source>
        <dbReference type="ARBA" id="ARBA00022853"/>
    </source>
</evidence>
<keyword evidence="11" id="KW-0678">Repressor</keyword>
<feature type="compositionally biased region" description="Polar residues" evidence="12">
    <location>
        <begin position="475"/>
        <end position="486"/>
    </location>
</feature>
<evidence type="ECO:0000256" key="1">
    <source>
        <dbReference type="ARBA" id="ARBA00002677"/>
    </source>
</evidence>
<keyword evidence="5 11" id="KW-0677">Repeat</keyword>
<keyword evidence="7 11" id="KW-0805">Transcription regulation</keyword>
<dbReference type="OrthoDB" id="1741719at2759"/>
<dbReference type="InterPro" id="IPR055410">
    <property type="entry name" value="Beta-prop_CAF1B_HIR1"/>
</dbReference>
<evidence type="ECO:0000256" key="10">
    <source>
        <dbReference type="PROSITE-ProRule" id="PRU00221"/>
    </source>
</evidence>
<dbReference type="InterPro" id="IPR031120">
    <property type="entry name" value="HIR1-like"/>
</dbReference>
<evidence type="ECO:0000256" key="9">
    <source>
        <dbReference type="ARBA" id="ARBA00023242"/>
    </source>
</evidence>
<feature type="region of interest" description="Disordered" evidence="12">
    <location>
        <begin position="604"/>
        <end position="623"/>
    </location>
</feature>
<feature type="repeat" description="WD" evidence="10">
    <location>
        <begin position="129"/>
        <end position="161"/>
    </location>
</feature>
<dbReference type="EMBL" id="MCFH01000013">
    <property type="protein sequence ID" value="ORX53397.1"/>
    <property type="molecule type" value="Genomic_DNA"/>
</dbReference>
<dbReference type="Gene3D" id="2.130.10.10">
    <property type="entry name" value="YVTN repeat-like/Quinoprotein amine dehydrogenase"/>
    <property type="match status" value="3"/>
</dbReference>
<dbReference type="InterPro" id="IPR036322">
    <property type="entry name" value="WD40_repeat_dom_sf"/>
</dbReference>
<dbReference type="CDD" id="cd00200">
    <property type="entry name" value="WD40"/>
    <property type="match status" value="1"/>
</dbReference>
<dbReference type="InterPro" id="IPR011494">
    <property type="entry name" value="HIRA-like_C"/>
</dbReference>
<feature type="domain" description="Protein HIRA-like C-terminal" evidence="13">
    <location>
        <begin position="782"/>
        <end position="891"/>
    </location>
</feature>
<keyword evidence="8 11" id="KW-0804">Transcription</keyword>
<evidence type="ECO:0000313" key="16">
    <source>
        <dbReference type="Proteomes" id="UP000193719"/>
    </source>
</evidence>
<reference evidence="15 16" key="1">
    <citation type="submission" date="2016-08" db="EMBL/GenBank/DDBJ databases">
        <title>Genomes of anaerobic fungi encode conserved fungal cellulosomes for biomass hydrolysis.</title>
        <authorList>
            <consortium name="DOE Joint Genome Institute"/>
            <person name="Haitjema C.H."/>
            <person name="Gilmore S.P."/>
            <person name="Henske J.K."/>
            <person name="Solomon K.V."/>
            <person name="De Groot R."/>
            <person name="Kuo A."/>
            <person name="Mondo S.J."/>
            <person name="Salamov A.A."/>
            <person name="Labutti K."/>
            <person name="Zhao Z."/>
            <person name="Chiniquy J."/>
            <person name="Barry K."/>
            <person name="Brewer H.M."/>
            <person name="Purvine S.O."/>
            <person name="Wright A.T."/>
            <person name="Boxma B."/>
            <person name="Van Alen T."/>
            <person name="Hackstein J.H."/>
            <person name="Baker S.E."/>
            <person name="Grigoriev I.V."/>
            <person name="O'Malley M.A."/>
        </authorList>
    </citation>
    <scope>NUCLEOTIDE SEQUENCE [LARGE SCALE GENOMIC DNA]</scope>
    <source>
        <strain evidence="16">finn</strain>
    </source>
</reference>
<feature type="compositionally biased region" description="Polar residues" evidence="12">
    <location>
        <begin position="447"/>
        <end position="461"/>
    </location>
</feature>
<evidence type="ECO:0000256" key="8">
    <source>
        <dbReference type="ARBA" id="ARBA00023163"/>
    </source>
</evidence>
<feature type="repeat" description="WD" evidence="10">
    <location>
        <begin position="171"/>
        <end position="212"/>
    </location>
</feature>
<evidence type="ECO:0000313" key="15">
    <source>
        <dbReference type="EMBL" id="ORX53397.1"/>
    </source>
</evidence>
<dbReference type="PROSITE" id="PS50082">
    <property type="entry name" value="WD_REPEATS_2"/>
    <property type="match status" value="4"/>
</dbReference>
<evidence type="ECO:0000256" key="2">
    <source>
        <dbReference type="ARBA" id="ARBA00004123"/>
    </source>
</evidence>
<dbReference type="InterPro" id="IPR015943">
    <property type="entry name" value="WD40/YVTN_repeat-like_dom_sf"/>
</dbReference>
<keyword evidence="9 11" id="KW-0539">Nucleus</keyword>
<reference evidence="15 16" key="2">
    <citation type="submission" date="2016-08" db="EMBL/GenBank/DDBJ databases">
        <title>Pervasive Adenine N6-methylation of Active Genes in Fungi.</title>
        <authorList>
            <consortium name="DOE Joint Genome Institute"/>
            <person name="Mondo S.J."/>
            <person name="Dannebaum R.O."/>
            <person name="Kuo R.C."/>
            <person name="Labutti K."/>
            <person name="Haridas S."/>
            <person name="Kuo A."/>
            <person name="Salamov A."/>
            <person name="Ahrendt S.R."/>
            <person name="Lipzen A."/>
            <person name="Sullivan W."/>
            <person name="Andreopoulos W.B."/>
            <person name="Clum A."/>
            <person name="Lindquist E."/>
            <person name="Daum C."/>
            <person name="Ramamoorthy G.K."/>
            <person name="Gryganskyi A."/>
            <person name="Culley D."/>
            <person name="Magnuson J.K."/>
            <person name="James T.Y."/>
            <person name="O'Malley M.A."/>
            <person name="Stajich J.E."/>
            <person name="Spatafora J.W."/>
            <person name="Visel A."/>
            <person name="Grigoriev I.V."/>
        </authorList>
    </citation>
    <scope>NUCLEOTIDE SEQUENCE [LARGE SCALE GENOMIC DNA]</scope>
    <source>
        <strain evidence="16">finn</strain>
    </source>
</reference>
<comment type="subcellular location">
    <subcellularLocation>
        <location evidence="2 11">Nucleus</location>
    </subcellularLocation>
</comment>
<dbReference type="SMART" id="SM00320">
    <property type="entry name" value="WD40"/>
    <property type="match status" value="8"/>
</dbReference>
<evidence type="ECO:0000256" key="5">
    <source>
        <dbReference type="ARBA" id="ARBA00022737"/>
    </source>
</evidence>
<dbReference type="InterPro" id="IPR019015">
    <property type="entry name" value="HIRA_B_motif"/>
</dbReference>
<evidence type="ECO:0000259" key="13">
    <source>
        <dbReference type="Pfam" id="PF07569"/>
    </source>
</evidence>
<dbReference type="InterPro" id="IPR019775">
    <property type="entry name" value="WD40_repeat_CS"/>
</dbReference>
<dbReference type="PANTHER" id="PTHR13831">
    <property type="entry name" value="MEMBER OF THE HIR1 FAMILY OF WD-REPEAT PROTEINS"/>
    <property type="match status" value="1"/>
</dbReference>
<feature type="compositionally biased region" description="Basic and acidic residues" evidence="12">
    <location>
        <begin position="492"/>
        <end position="549"/>
    </location>
</feature>
<evidence type="ECO:0000256" key="7">
    <source>
        <dbReference type="ARBA" id="ARBA00023015"/>
    </source>
</evidence>
<dbReference type="GO" id="GO:0000785">
    <property type="term" value="C:chromatin"/>
    <property type="evidence" value="ECO:0007669"/>
    <property type="project" value="TreeGrafter"/>
</dbReference>
<evidence type="ECO:0000256" key="11">
    <source>
        <dbReference type="RuleBase" id="RU364014"/>
    </source>
</evidence>
<evidence type="ECO:0000256" key="12">
    <source>
        <dbReference type="SAM" id="MobiDB-lite"/>
    </source>
</evidence>
<dbReference type="PANTHER" id="PTHR13831:SF0">
    <property type="entry name" value="PROTEIN HIRA"/>
    <property type="match status" value="1"/>
</dbReference>
<dbReference type="SUPFAM" id="SSF50978">
    <property type="entry name" value="WD40 repeat-like"/>
    <property type="match status" value="2"/>
</dbReference>
<feature type="repeat" description="WD" evidence="10">
    <location>
        <begin position="14"/>
        <end position="48"/>
    </location>
</feature>
<dbReference type="GO" id="GO:0006355">
    <property type="term" value="P:regulation of DNA-templated transcription"/>
    <property type="evidence" value="ECO:0007669"/>
    <property type="project" value="InterPro"/>
</dbReference>
<evidence type="ECO:0000259" key="14">
    <source>
        <dbReference type="Pfam" id="PF24105"/>
    </source>
</evidence>
<keyword evidence="16" id="KW-1185">Reference proteome</keyword>
<gene>
    <name evidence="15" type="ORF">BCR36DRAFT_349306</name>
</gene>
<dbReference type="AlphaFoldDB" id="A0A1Y1VEG3"/>
<organism evidence="15 16">
    <name type="scientific">Piromyces finnis</name>
    <dbReference type="NCBI Taxonomy" id="1754191"/>
    <lineage>
        <taxon>Eukaryota</taxon>
        <taxon>Fungi</taxon>
        <taxon>Fungi incertae sedis</taxon>
        <taxon>Chytridiomycota</taxon>
        <taxon>Chytridiomycota incertae sedis</taxon>
        <taxon>Neocallimastigomycetes</taxon>
        <taxon>Neocallimastigales</taxon>
        <taxon>Neocallimastigaceae</taxon>
        <taxon>Piromyces</taxon>
    </lineage>
</organism>
<dbReference type="GO" id="GO:0006338">
    <property type="term" value="P:chromatin remodeling"/>
    <property type="evidence" value="ECO:0007669"/>
    <property type="project" value="InterPro"/>
</dbReference>
<dbReference type="GO" id="GO:0031491">
    <property type="term" value="F:nucleosome binding"/>
    <property type="evidence" value="ECO:0007669"/>
    <property type="project" value="TreeGrafter"/>
</dbReference>
<dbReference type="GO" id="GO:0006351">
    <property type="term" value="P:DNA-templated transcription"/>
    <property type="evidence" value="ECO:0007669"/>
    <property type="project" value="InterPro"/>
</dbReference>
<dbReference type="GO" id="GO:0005634">
    <property type="term" value="C:nucleus"/>
    <property type="evidence" value="ECO:0007669"/>
    <property type="project" value="UniProtKB-SubCell"/>
</dbReference>
<dbReference type="Pfam" id="PF07569">
    <property type="entry name" value="Hira"/>
    <property type="match status" value="2"/>
</dbReference>
<comment type="function">
    <text evidence="1 11">Required for replication-independent chromatin assembly and for the periodic repression of histone gene transcription during the cell cycle.</text>
</comment>
<keyword evidence="4 10" id="KW-0853">WD repeat</keyword>
<dbReference type="InterPro" id="IPR001680">
    <property type="entry name" value="WD40_rpt"/>
</dbReference>
<dbReference type="Proteomes" id="UP000193719">
    <property type="component" value="Unassembled WGS sequence"/>
</dbReference>
<name>A0A1Y1VEG3_9FUNG</name>
<accession>A0A1Y1VEG3</accession>
<proteinExistence type="inferred from homology"/>
<dbReference type="Pfam" id="PF24105">
    <property type="entry name" value="Beta-prop_CAF1B_HIR1"/>
    <property type="match status" value="1"/>
</dbReference>
<feature type="repeat" description="WD" evidence="10">
    <location>
        <begin position="68"/>
        <end position="100"/>
    </location>
</feature>
<feature type="domain" description="CAF1B/HIR1 beta-propeller" evidence="14">
    <location>
        <begin position="31"/>
        <end position="362"/>
    </location>
</feature>
<comment type="similarity">
    <text evidence="3 11">Belongs to the WD repeat HIR1 family.</text>
</comment>
<sequence length="1009" mass="113230">MIILRPDWVSHTDDKKKNATIFTLHLHPNGKKLATGSLDAKIKIWDTRPLYRQEDEMDDDIPKLLSTLVNHQGTVLCVRWSNIEGEYLASGSDDKIIIIWRHNKSALPSNFSFGSDTPNIENYSVVKCLTGHESDVVDLAWSQDNQYLASCGLDSKIYIWDGSTFDRLQCLTGHQGFVKGVTWDPVGKYLASQSDDRTIKIWRTSDWKMETTIIEPFKNTPSTTFFRRLSWSPDGSYIVTANAMNENHYIAAVIHREDWNTSHSFIGHVAPVEVALFNPVIFQKSIMNGENEETATVSICAIGSQDRGISIWRTETNRAVIVANDIFDHSVLDMTWSHDGLSLIASSYDGSIAILQFTEQELGKALKSREVDEILDKYGYSKQKVTAIEDITQLNMEEEISKIDKSQASNRLAKIMGEYTLPTDDDLKLKSPSVKKDFITSQISDKIQPAADSSSKSIAESTDSKKANTIDVENGGTNNDNKNEQSNTNTNDDTKKDEDNSITKSDESKDDKKSHDHSNDNTEEQPKNIVNDKIDNDDNNKKDKTKEHTLQSGVSPILLNNLSINTKQGNNSTLDDIFSRPIIQKVSTTKEGKKRIQPMHISTLPSLSSSSLSSSLPSSALPQSQFTSDRYDFHQSEPQIYHTTSSIPSNGFPILKRKHSEDDGTAISNVKKIFSKSTNGEEEKQQFILPTILPLPSIPTILAIPKIPKLIYYKIPHDENLLSSKVIECDNSKSPIVVSCHEDNEILWTDVMTSHVLHVASSEEFIVIACRDGSLILYSLSGRRLLPVIVLPTPVTHLDTSGPYLLTLSASGLIDVWDVIKQESIISSVSIGLLLKYNSTGKSNKNDVSILNITLRSDGTPIITTTNGKTFAYHIKMKTFIYLATKKSQENSYVGKVRTSLTHLEDELASLKVTNSAKEYRRVLNIYARRLSDELAIGKIKEICDDLLGPILLPGIENLESLKWEPKLVGMSKHELLEEILLIFGRNRELQRITIQYKEQLEMYKKKKE</sequence>
<dbReference type="Pfam" id="PF09453">
    <property type="entry name" value="HIRA_B"/>
    <property type="match status" value="1"/>
</dbReference>
<dbReference type="GO" id="GO:0000417">
    <property type="term" value="C:HIR complex"/>
    <property type="evidence" value="ECO:0007669"/>
    <property type="project" value="TreeGrafter"/>
</dbReference>
<feature type="domain" description="Protein HIRA-like C-terminal" evidence="13">
    <location>
        <begin position="899"/>
        <end position="947"/>
    </location>
</feature>
<evidence type="ECO:0000256" key="4">
    <source>
        <dbReference type="ARBA" id="ARBA00022574"/>
    </source>
</evidence>
<dbReference type="PROSITE" id="PS00678">
    <property type="entry name" value="WD_REPEATS_1"/>
    <property type="match status" value="1"/>
</dbReference>
<protein>
    <recommendedName>
        <fullName evidence="11">Protein HIR</fullName>
    </recommendedName>
</protein>
<dbReference type="PROSITE" id="PS50294">
    <property type="entry name" value="WD_REPEATS_REGION"/>
    <property type="match status" value="4"/>
</dbReference>